<dbReference type="EMBL" id="JAMFLZ010000002">
    <property type="protein sequence ID" value="MCL6294334.1"/>
    <property type="molecule type" value="Genomic_DNA"/>
</dbReference>
<dbReference type="RefSeq" id="WP_249972251.1">
    <property type="nucleotide sequence ID" value="NZ_JAMFLZ010000002.1"/>
</dbReference>
<keyword evidence="9" id="KW-1185">Reference proteome</keyword>
<gene>
    <name evidence="8" type="ORF">M3P09_04975</name>
</gene>
<dbReference type="InterPro" id="IPR051648">
    <property type="entry name" value="CWI-Assembly_Regulator"/>
</dbReference>
<proteinExistence type="predicted"/>
<sequence>MGKIFFSTFFFLITFTHAFSQCPNSDIVLKTQADIDNFATNYPGCTNLSGSLTIGDIPMVTSLINNLSGLSSLTSISGNLYIFGNSNISSLTGLDNIETIGNKLSITGNNSILNFNGLNSLKTTGELDIRLNDLLENFSGLSNLTTVSNLTVSNCPKLKNFIGLESVTAVNNFASFFNDNLENFNGLNNLNTVSGSLNIEQCNLLKDLTGLNDVTSIGITLRIFNNNEMINLNGLEAVKTIGAINISDNNKMQSLDGLDSVISLNGYLGVFGNMPNLVDISALSNIEYTTIFHLYIQDNINLSVCEEPNICEYLNKGNPSSISGNSTGCTTELEVVNKCTLLNLNKSKLQKVMLYPNPSENIFFIEGNSKLIIESIKIYNTEGFLIKDIRNSDRKINIENFSTGMYLVSINTTNHGKIFKKIIKL</sequence>
<dbReference type="Pfam" id="PF18962">
    <property type="entry name" value="Por_Secre_tail"/>
    <property type="match status" value="1"/>
</dbReference>
<name>A0ABT0QDL9_9FLAO</name>
<evidence type="ECO:0000256" key="6">
    <source>
        <dbReference type="SAM" id="SignalP"/>
    </source>
</evidence>
<dbReference type="SUPFAM" id="SSF52058">
    <property type="entry name" value="L domain-like"/>
    <property type="match status" value="2"/>
</dbReference>
<keyword evidence="5" id="KW-0325">Glycoprotein</keyword>
<evidence type="ECO:0000313" key="9">
    <source>
        <dbReference type="Proteomes" id="UP001165381"/>
    </source>
</evidence>
<keyword evidence="4 6" id="KW-0732">Signal</keyword>
<accession>A0ABT0QDL9</accession>
<feature type="signal peptide" evidence="6">
    <location>
        <begin position="1"/>
        <end position="18"/>
    </location>
</feature>
<feature type="chain" id="PRO_5045680630" evidence="6">
    <location>
        <begin position="19"/>
        <end position="425"/>
    </location>
</feature>
<dbReference type="InterPro" id="IPR026444">
    <property type="entry name" value="Secre_tail"/>
</dbReference>
<keyword evidence="2" id="KW-0134">Cell wall</keyword>
<comment type="subcellular location">
    <subcellularLocation>
        <location evidence="1">Secreted</location>
        <location evidence="1">Cell wall</location>
    </subcellularLocation>
</comment>
<protein>
    <submittedName>
        <fullName evidence="8">T9SS type A sorting domain-containing protein</fullName>
    </submittedName>
</protein>
<dbReference type="PANTHER" id="PTHR31018">
    <property type="entry name" value="SPORULATION-SPECIFIC PROTEIN-RELATED"/>
    <property type="match status" value="1"/>
</dbReference>
<evidence type="ECO:0000256" key="1">
    <source>
        <dbReference type="ARBA" id="ARBA00004191"/>
    </source>
</evidence>
<dbReference type="PANTHER" id="PTHR31018:SF3">
    <property type="entry name" value="RECEPTOR PROTEIN-TYROSINE KINASE"/>
    <property type="match status" value="1"/>
</dbReference>
<comment type="caution">
    <text evidence="8">The sequence shown here is derived from an EMBL/GenBank/DDBJ whole genome shotgun (WGS) entry which is preliminary data.</text>
</comment>
<keyword evidence="3" id="KW-0964">Secreted</keyword>
<dbReference type="Gene3D" id="3.80.20.20">
    <property type="entry name" value="Receptor L-domain"/>
    <property type="match status" value="1"/>
</dbReference>
<feature type="domain" description="Secretion system C-terminal sorting" evidence="7">
    <location>
        <begin position="354"/>
        <end position="423"/>
    </location>
</feature>
<evidence type="ECO:0000256" key="3">
    <source>
        <dbReference type="ARBA" id="ARBA00022525"/>
    </source>
</evidence>
<evidence type="ECO:0000256" key="5">
    <source>
        <dbReference type="ARBA" id="ARBA00023180"/>
    </source>
</evidence>
<evidence type="ECO:0000256" key="2">
    <source>
        <dbReference type="ARBA" id="ARBA00022512"/>
    </source>
</evidence>
<evidence type="ECO:0000256" key="4">
    <source>
        <dbReference type="ARBA" id="ARBA00022729"/>
    </source>
</evidence>
<reference evidence="8" key="1">
    <citation type="submission" date="2022-05" db="EMBL/GenBank/DDBJ databases">
        <authorList>
            <person name="Park J.-S."/>
        </authorList>
    </citation>
    <scope>NUCLEOTIDE SEQUENCE</scope>
    <source>
        <strain evidence="8">2012CJ34-3</strain>
    </source>
</reference>
<dbReference type="Proteomes" id="UP001165381">
    <property type="component" value="Unassembled WGS sequence"/>
</dbReference>
<organism evidence="8 9">
    <name type="scientific">Jejuia spongiicola</name>
    <dbReference type="NCBI Taxonomy" id="2942207"/>
    <lineage>
        <taxon>Bacteria</taxon>
        <taxon>Pseudomonadati</taxon>
        <taxon>Bacteroidota</taxon>
        <taxon>Flavobacteriia</taxon>
        <taxon>Flavobacteriales</taxon>
        <taxon>Flavobacteriaceae</taxon>
        <taxon>Jejuia</taxon>
    </lineage>
</organism>
<dbReference type="InterPro" id="IPR036941">
    <property type="entry name" value="Rcpt_L-dom_sf"/>
</dbReference>
<evidence type="ECO:0000313" key="8">
    <source>
        <dbReference type="EMBL" id="MCL6294334.1"/>
    </source>
</evidence>
<evidence type="ECO:0000259" key="7">
    <source>
        <dbReference type="Pfam" id="PF18962"/>
    </source>
</evidence>
<dbReference type="NCBIfam" id="TIGR04183">
    <property type="entry name" value="Por_Secre_tail"/>
    <property type="match status" value="1"/>
</dbReference>